<proteinExistence type="predicted"/>
<protein>
    <submittedName>
        <fullName evidence="1">Uncharacterized protein</fullName>
    </submittedName>
</protein>
<evidence type="ECO:0000313" key="2">
    <source>
        <dbReference type="Proteomes" id="UP001325479"/>
    </source>
</evidence>
<dbReference type="RefSeq" id="WP_114815203.1">
    <property type="nucleotide sequence ID" value="NZ_CP139966.1"/>
</dbReference>
<organism evidence="1 2">
    <name type="scientific">Paraburkholderia kururiensis</name>
    <dbReference type="NCBI Taxonomy" id="984307"/>
    <lineage>
        <taxon>Bacteria</taxon>
        <taxon>Pseudomonadati</taxon>
        <taxon>Pseudomonadota</taxon>
        <taxon>Betaproteobacteria</taxon>
        <taxon>Burkholderiales</taxon>
        <taxon>Burkholderiaceae</taxon>
        <taxon>Paraburkholderia</taxon>
    </lineage>
</organism>
<name>A0ABZ0WV35_9BURK</name>
<reference evidence="1 2" key="1">
    <citation type="submission" date="2023-12" db="EMBL/GenBank/DDBJ databases">
        <title>Genome sequencing and assembly of bacterial species from a model synthetic community.</title>
        <authorList>
            <person name="Hogle S.L."/>
        </authorList>
    </citation>
    <scope>NUCLEOTIDE SEQUENCE [LARGE SCALE GENOMIC DNA]</scope>
    <source>
        <strain evidence="1 2">HAMBI 2494</strain>
        <plasmid evidence="1 2">unnamed</plasmid>
    </source>
</reference>
<geneLocation type="plasmid" evidence="1 2">
    <name>unnamed</name>
</geneLocation>
<gene>
    <name evidence="1" type="ORF">U0042_29790</name>
</gene>
<keyword evidence="2" id="KW-1185">Reference proteome</keyword>
<sequence>MSESDLETYREMALALMHARLYKHRHPESPSVVLFAAPVISLRWSADLVKATGLDDVLYLFPYGRPFGSDVPLPAKARERICFVNRPHECAGLLEFLALPGELVVLLVEDKHLDTLLDMGLSGTFRRRRFPAGIFAADELLAGIELP</sequence>
<dbReference type="Proteomes" id="UP001325479">
    <property type="component" value="Plasmid unnamed"/>
</dbReference>
<accession>A0ABZ0WV35</accession>
<evidence type="ECO:0000313" key="1">
    <source>
        <dbReference type="EMBL" id="WQD81267.1"/>
    </source>
</evidence>
<keyword evidence="1" id="KW-0614">Plasmid</keyword>
<dbReference type="EMBL" id="CP139966">
    <property type="protein sequence ID" value="WQD81267.1"/>
    <property type="molecule type" value="Genomic_DNA"/>
</dbReference>